<dbReference type="Proteomes" id="UP000504607">
    <property type="component" value="Chromosome 14"/>
</dbReference>
<dbReference type="InterPro" id="IPR025659">
    <property type="entry name" value="Tubby-like_C"/>
</dbReference>
<organism evidence="2 3">
    <name type="scientific">Elaeis guineensis var. tenera</name>
    <name type="common">Oil palm</name>
    <dbReference type="NCBI Taxonomy" id="51953"/>
    <lineage>
        <taxon>Eukaryota</taxon>
        <taxon>Viridiplantae</taxon>
        <taxon>Streptophyta</taxon>
        <taxon>Embryophyta</taxon>
        <taxon>Tracheophyta</taxon>
        <taxon>Spermatophyta</taxon>
        <taxon>Magnoliopsida</taxon>
        <taxon>Liliopsida</taxon>
        <taxon>Arecaceae</taxon>
        <taxon>Arecoideae</taxon>
        <taxon>Cocoseae</taxon>
        <taxon>Elaeidinae</taxon>
        <taxon>Elaeis</taxon>
    </lineage>
</organism>
<comment type="similarity">
    <text evidence="1">Belongs to the LOR family.</text>
</comment>
<evidence type="ECO:0000313" key="2">
    <source>
        <dbReference type="Proteomes" id="UP000504607"/>
    </source>
</evidence>
<dbReference type="Pfam" id="PF04525">
    <property type="entry name" value="LOR"/>
    <property type="match status" value="1"/>
</dbReference>
<dbReference type="RefSeq" id="XP_010938083.1">
    <property type="nucleotide sequence ID" value="XM_010939781.3"/>
</dbReference>
<dbReference type="InParanoid" id="A0A6I9S5Q3"/>
<accession>A0A6I9S5Q3</accession>
<dbReference type="KEGG" id="egu:105057243"/>
<dbReference type="PANTHER" id="PTHR31087">
    <property type="match status" value="1"/>
</dbReference>
<proteinExistence type="inferred from homology"/>
<reference evidence="3" key="1">
    <citation type="submission" date="2025-08" db="UniProtKB">
        <authorList>
            <consortium name="RefSeq"/>
        </authorList>
    </citation>
    <scope>IDENTIFICATION</scope>
</reference>
<protein>
    <submittedName>
        <fullName evidence="3">Protein LURP-one-related 8</fullName>
    </submittedName>
</protein>
<name>A0A6I9S5Q3_ELAGV</name>
<evidence type="ECO:0000256" key="1">
    <source>
        <dbReference type="ARBA" id="ARBA00005437"/>
    </source>
</evidence>
<dbReference type="GeneID" id="105057243"/>
<dbReference type="InterPro" id="IPR038595">
    <property type="entry name" value="LOR_sf"/>
</dbReference>
<dbReference type="PANTHER" id="PTHR31087:SF131">
    <property type="entry name" value="TRANSLATION INITIATION FACTOR 2B FAMILY PROTEIN, PUTATIVE, EXPRESSED-RELATED"/>
    <property type="match status" value="1"/>
</dbReference>
<evidence type="ECO:0000313" key="3">
    <source>
        <dbReference type="RefSeq" id="XP_010938083.1"/>
    </source>
</evidence>
<sequence>MARIHPNASSAEGSLMSEFSGGCCCGGEAPETVVLTVWRKSLLFNGNGFTVFDAKGNLVFRVDNYTSGSKREIILMDAAGKPLLTIRRKRLSLGDHWLIYDGEEAANPRFSARKHVNLLHSKALAHVTSCRGGAKGCVAAHYEIEGSYSQRCCVVYDEERQRLAEIRRKEAVGGVAFGVDVFRLIVEPGFDASVAMAIVILLEQMFGSRGSLLKGW</sequence>
<gene>
    <name evidence="3" type="primary">LOC105057243</name>
</gene>
<keyword evidence="2" id="KW-1185">Reference proteome</keyword>
<dbReference type="AlphaFoldDB" id="A0A6I9S5Q3"/>
<dbReference type="Gene3D" id="2.40.160.200">
    <property type="entry name" value="LURP1-related"/>
    <property type="match status" value="1"/>
</dbReference>
<dbReference type="InterPro" id="IPR007612">
    <property type="entry name" value="LOR"/>
</dbReference>
<dbReference type="OrthoDB" id="748129at2759"/>
<dbReference type="SUPFAM" id="SSF54518">
    <property type="entry name" value="Tubby C-terminal domain-like"/>
    <property type="match status" value="1"/>
</dbReference>